<evidence type="ECO:0000313" key="2">
    <source>
        <dbReference type="EMBL" id="GJJ11688.1"/>
    </source>
</evidence>
<dbReference type="InterPro" id="IPR038910">
    <property type="entry name" value="Hua1-like"/>
</dbReference>
<feature type="compositionally biased region" description="Pro residues" evidence="1">
    <location>
        <begin position="169"/>
        <end position="178"/>
    </location>
</feature>
<feature type="compositionally biased region" description="Low complexity" evidence="1">
    <location>
        <begin position="127"/>
        <end position="158"/>
    </location>
</feature>
<proteinExistence type="predicted"/>
<gene>
    <name evidence="2" type="ORF">Clacol_005924</name>
</gene>
<feature type="region of interest" description="Disordered" evidence="1">
    <location>
        <begin position="252"/>
        <end position="385"/>
    </location>
</feature>
<dbReference type="GO" id="GO:0005737">
    <property type="term" value="C:cytoplasm"/>
    <property type="evidence" value="ECO:0007669"/>
    <property type="project" value="TreeGrafter"/>
</dbReference>
<feature type="compositionally biased region" description="Low complexity" evidence="1">
    <location>
        <begin position="202"/>
        <end position="217"/>
    </location>
</feature>
<keyword evidence="3" id="KW-1185">Reference proteome</keyword>
<feature type="compositionally biased region" description="Polar residues" evidence="1">
    <location>
        <begin position="35"/>
        <end position="47"/>
    </location>
</feature>
<organism evidence="2 3">
    <name type="scientific">Clathrus columnatus</name>
    <dbReference type="NCBI Taxonomy" id="1419009"/>
    <lineage>
        <taxon>Eukaryota</taxon>
        <taxon>Fungi</taxon>
        <taxon>Dikarya</taxon>
        <taxon>Basidiomycota</taxon>
        <taxon>Agaricomycotina</taxon>
        <taxon>Agaricomycetes</taxon>
        <taxon>Phallomycetidae</taxon>
        <taxon>Phallales</taxon>
        <taxon>Clathraceae</taxon>
        <taxon>Clathrus</taxon>
    </lineage>
</organism>
<dbReference type="AlphaFoldDB" id="A0AAV5ADW4"/>
<dbReference type="PANTHER" id="PTHR28031:SF1">
    <property type="entry name" value="PROLINE-RICH PROTEIN HUA1"/>
    <property type="match status" value="1"/>
</dbReference>
<accession>A0AAV5ADW4</accession>
<dbReference type="EMBL" id="BPWL01000006">
    <property type="protein sequence ID" value="GJJ11688.1"/>
    <property type="molecule type" value="Genomic_DNA"/>
</dbReference>
<dbReference type="PANTHER" id="PTHR28031">
    <property type="entry name" value="PROLINE-RICH PROTEIN HUA1"/>
    <property type="match status" value="1"/>
</dbReference>
<feature type="region of interest" description="Disordered" evidence="1">
    <location>
        <begin position="1"/>
        <end position="227"/>
    </location>
</feature>
<evidence type="ECO:0000313" key="3">
    <source>
        <dbReference type="Proteomes" id="UP001050691"/>
    </source>
</evidence>
<sequence length="458" mass="48989">MANILSNNPFRTPPQLSPQNTNASVNSRAGVVDTPISSGITQDNNLFDTIPDEAPPPYTLEEETPTGLGHSSQPFQEPPLPDLPPRIQTFNSVPTNIVQPSIRINDNQLEPSEVRNPQQPPLPPRHPITTTISPTTNTNTNRRSASVSSPTSPVSPTRSRSERLSVSYLPPPGPPPPGNSGSEGRSQVFDPPSGPPSRHAVSSSASSSNRLSNNSKNVGYRNNDPSHPCMKCWNKYARSYSGALAYAPFPSASPNGVSSSSSSSSNFQRPLPKLQPPHGSSASSSRPATQKPPQPGQARLRRRSQSESKLNGGNNNNINITSSSMSSLSPASPRINANTNTSSRTTTSAPHSPVTQRPVNHINRIPAYSSTRTPTPRSPPTQRPVLTNRQSCISTRPPPIPQTPISPGGGGRATIYQAGDPRLGGRLCWRCDGRGRISYFLFDSTTCEICGGIGRTFN</sequence>
<feature type="compositionally biased region" description="Low complexity" evidence="1">
    <location>
        <begin position="307"/>
        <end position="349"/>
    </location>
</feature>
<feature type="compositionally biased region" description="Polar residues" evidence="1">
    <location>
        <begin position="88"/>
        <end position="110"/>
    </location>
</feature>
<protein>
    <submittedName>
        <fullName evidence="2">Uncharacterized protein</fullName>
    </submittedName>
</protein>
<evidence type="ECO:0000256" key="1">
    <source>
        <dbReference type="SAM" id="MobiDB-lite"/>
    </source>
</evidence>
<feature type="compositionally biased region" description="Polar residues" evidence="1">
    <location>
        <begin position="278"/>
        <end position="288"/>
    </location>
</feature>
<feature type="region of interest" description="Disordered" evidence="1">
    <location>
        <begin position="391"/>
        <end position="410"/>
    </location>
</feature>
<comment type="caution">
    <text evidence="2">The sequence shown here is derived from an EMBL/GenBank/DDBJ whole genome shotgun (WGS) entry which is preliminary data.</text>
</comment>
<feature type="compositionally biased region" description="Polar residues" evidence="1">
    <location>
        <begin position="17"/>
        <end position="27"/>
    </location>
</feature>
<dbReference type="Proteomes" id="UP001050691">
    <property type="component" value="Unassembled WGS sequence"/>
</dbReference>
<name>A0AAV5ADW4_9AGAM</name>
<feature type="compositionally biased region" description="Polar residues" evidence="1">
    <location>
        <begin position="1"/>
        <end position="10"/>
    </location>
</feature>
<reference evidence="2" key="1">
    <citation type="submission" date="2021-10" db="EMBL/GenBank/DDBJ databases">
        <title>De novo Genome Assembly of Clathrus columnatus (Basidiomycota, Fungi) Using Illumina and Nanopore Sequence Data.</title>
        <authorList>
            <person name="Ogiso-Tanaka E."/>
            <person name="Itagaki H."/>
            <person name="Hosoya T."/>
            <person name="Hosaka K."/>
        </authorList>
    </citation>
    <scope>NUCLEOTIDE SEQUENCE</scope>
    <source>
        <strain evidence="2">MO-923</strain>
    </source>
</reference>